<accession>A0A2A2KD73</accession>
<proteinExistence type="predicted"/>
<evidence type="ECO:0000313" key="2">
    <source>
        <dbReference type="Proteomes" id="UP000218231"/>
    </source>
</evidence>
<dbReference type="EMBL" id="LIAE01008912">
    <property type="protein sequence ID" value="PAV71833.1"/>
    <property type="molecule type" value="Genomic_DNA"/>
</dbReference>
<comment type="caution">
    <text evidence="1">The sequence shown here is derived from an EMBL/GenBank/DDBJ whole genome shotgun (WGS) entry which is preliminary data.</text>
</comment>
<organism evidence="1 2">
    <name type="scientific">Diploscapter pachys</name>
    <dbReference type="NCBI Taxonomy" id="2018661"/>
    <lineage>
        <taxon>Eukaryota</taxon>
        <taxon>Metazoa</taxon>
        <taxon>Ecdysozoa</taxon>
        <taxon>Nematoda</taxon>
        <taxon>Chromadorea</taxon>
        <taxon>Rhabditida</taxon>
        <taxon>Rhabditina</taxon>
        <taxon>Rhabditomorpha</taxon>
        <taxon>Rhabditoidea</taxon>
        <taxon>Rhabditidae</taxon>
        <taxon>Diploscapter</taxon>
    </lineage>
</organism>
<evidence type="ECO:0000313" key="1">
    <source>
        <dbReference type="EMBL" id="PAV71833.1"/>
    </source>
</evidence>
<protein>
    <submittedName>
        <fullName evidence="1">Uncharacterized protein</fullName>
    </submittedName>
</protein>
<name>A0A2A2KD73_9BILA</name>
<keyword evidence="2" id="KW-1185">Reference proteome</keyword>
<gene>
    <name evidence="1" type="ORF">WR25_05211</name>
</gene>
<sequence length="107" mass="11498">MKPPNAAGRRGANRPSTSLVTSAMSNVDAKALSRWAASGIVPVYAAAGVCTSVRPSTPTPCAPIEEGAELRRTGWAGWADDQSVRGVRAVPCHRRRAPYRRDRDGRR</sequence>
<reference evidence="1 2" key="1">
    <citation type="journal article" date="2017" name="Curr. Biol.">
        <title>Genome architecture and evolution of a unichromosomal asexual nematode.</title>
        <authorList>
            <person name="Fradin H."/>
            <person name="Zegar C."/>
            <person name="Gutwein M."/>
            <person name="Lucas J."/>
            <person name="Kovtun M."/>
            <person name="Corcoran D."/>
            <person name="Baugh L.R."/>
            <person name="Kiontke K."/>
            <person name="Gunsalus K."/>
            <person name="Fitch D.H."/>
            <person name="Piano F."/>
        </authorList>
    </citation>
    <scope>NUCLEOTIDE SEQUENCE [LARGE SCALE GENOMIC DNA]</scope>
    <source>
        <strain evidence="1">PF1309</strain>
    </source>
</reference>
<dbReference type="AlphaFoldDB" id="A0A2A2KD73"/>
<dbReference type="Proteomes" id="UP000218231">
    <property type="component" value="Unassembled WGS sequence"/>
</dbReference>